<sequence>PPAEERADLPRGEAAEGRRSHAAAASEQQHPALGGRAEGRQTLGQVGLLEGNKSQAAERLFCS</sequence>
<accession>A0A061QZF5</accession>
<feature type="compositionally biased region" description="Basic and acidic residues" evidence="1">
    <location>
        <begin position="1"/>
        <end position="19"/>
    </location>
</feature>
<organism evidence="2">
    <name type="scientific">Tetraselmis sp. GSL018</name>
    <dbReference type="NCBI Taxonomy" id="582737"/>
    <lineage>
        <taxon>Eukaryota</taxon>
        <taxon>Viridiplantae</taxon>
        <taxon>Chlorophyta</taxon>
        <taxon>core chlorophytes</taxon>
        <taxon>Chlorodendrophyceae</taxon>
        <taxon>Chlorodendrales</taxon>
        <taxon>Chlorodendraceae</taxon>
        <taxon>Tetraselmis</taxon>
    </lineage>
</organism>
<evidence type="ECO:0000313" key="2">
    <source>
        <dbReference type="EMBL" id="JAC65088.1"/>
    </source>
</evidence>
<protein>
    <submittedName>
        <fullName evidence="2">Uncharacterized protein</fullName>
    </submittedName>
</protein>
<feature type="non-terminal residue" evidence="2">
    <location>
        <position position="1"/>
    </location>
</feature>
<name>A0A061QZF5_9CHLO</name>
<dbReference type="AlphaFoldDB" id="A0A061QZF5"/>
<evidence type="ECO:0000256" key="1">
    <source>
        <dbReference type="SAM" id="MobiDB-lite"/>
    </source>
</evidence>
<proteinExistence type="predicted"/>
<dbReference type="EMBL" id="GBEZ01021680">
    <property type="protein sequence ID" value="JAC65088.1"/>
    <property type="molecule type" value="Transcribed_RNA"/>
</dbReference>
<reference evidence="2" key="1">
    <citation type="submission" date="2014-05" db="EMBL/GenBank/DDBJ databases">
        <title>The transcriptome of the halophilic microalga Tetraselmis sp. GSL018 isolated from the Great Salt Lake, Utah.</title>
        <authorList>
            <person name="Jinkerson R.E."/>
            <person name="D'Adamo S."/>
            <person name="Posewitz M.C."/>
        </authorList>
    </citation>
    <scope>NUCLEOTIDE SEQUENCE</scope>
    <source>
        <strain evidence="2">GSL018</strain>
    </source>
</reference>
<feature type="region of interest" description="Disordered" evidence="1">
    <location>
        <begin position="1"/>
        <end position="38"/>
    </location>
</feature>
<gene>
    <name evidence="2" type="ORF">TSPGSL018_16843</name>
</gene>